<evidence type="ECO:0000313" key="1">
    <source>
        <dbReference type="EMBL" id="KAE8405202.1"/>
    </source>
</evidence>
<dbReference type="OrthoDB" id="4488907at2759"/>
<name>A0A5N6IDM8_9EURO</name>
<accession>A0A5N6IDM8</accession>
<dbReference type="RefSeq" id="XP_031942521.1">
    <property type="nucleotide sequence ID" value="XM_032081710.1"/>
</dbReference>
<accession>A0A5N7DFJ7</accession>
<keyword evidence="2" id="KW-1185">Reference proteome</keyword>
<dbReference type="GeneID" id="43666401"/>
<gene>
    <name evidence="1" type="ORF">BDV37DRAFT_246024</name>
</gene>
<organism evidence="1 2">
    <name type="scientific">Aspergillus pseudonomiae</name>
    <dbReference type="NCBI Taxonomy" id="1506151"/>
    <lineage>
        <taxon>Eukaryota</taxon>
        <taxon>Fungi</taxon>
        <taxon>Dikarya</taxon>
        <taxon>Ascomycota</taxon>
        <taxon>Pezizomycotina</taxon>
        <taxon>Eurotiomycetes</taxon>
        <taxon>Eurotiomycetidae</taxon>
        <taxon>Eurotiales</taxon>
        <taxon>Aspergillaceae</taxon>
        <taxon>Aspergillus</taxon>
        <taxon>Aspergillus subgen. Circumdati</taxon>
    </lineage>
</organism>
<proteinExistence type="predicted"/>
<evidence type="ECO:0000313" key="2">
    <source>
        <dbReference type="Proteomes" id="UP000325579"/>
    </source>
</evidence>
<dbReference type="AlphaFoldDB" id="A0A5N6IDM8"/>
<protein>
    <submittedName>
        <fullName evidence="1">Uncharacterized protein</fullName>
    </submittedName>
</protein>
<dbReference type="Proteomes" id="UP000325579">
    <property type="component" value="Unassembled WGS sequence"/>
</dbReference>
<reference evidence="1 2" key="1">
    <citation type="submission" date="2019-04" db="EMBL/GenBank/DDBJ databases">
        <authorList>
            <consortium name="DOE Joint Genome Institute"/>
            <person name="Mondo S."/>
            <person name="Kjaerbolling I."/>
            <person name="Vesth T."/>
            <person name="Frisvad J.C."/>
            <person name="Nybo J.L."/>
            <person name="Theobald S."/>
            <person name="Kildgaard S."/>
            <person name="Isbrandt T."/>
            <person name="Kuo A."/>
            <person name="Sato A."/>
            <person name="Lyhne E.K."/>
            <person name="Kogle M.E."/>
            <person name="Wiebenga A."/>
            <person name="Kun R.S."/>
            <person name="Lubbers R.J."/>
            <person name="Makela M.R."/>
            <person name="Barry K."/>
            <person name="Chovatia M."/>
            <person name="Clum A."/>
            <person name="Daum C."/>
            <person name="Haridas S."/>
            <person name="He G."/>
            <person name="LaButti K."/>
            <person name="Lipzen A."/>
            <person name="Riley R."/>
            <person name="Salamov A."/>
            <person name="Simmons B.A."/>
            <person name="Magnuson J.K."/>
            <person name="Henrissat B."/>
            <person name="Mortensen U.H."/>
            <person name="Larsen T.O."/>
            <person name="Devries R.P."/>
            <person name="Grigoriev I.V."/>
            <person name="Machida M."/>
            <person name="Baker S.E."/>
            <person name="Andersen M.R."/>
            <person name="Cantor M.N."/>
            <person name="Hua S.X."/>
        </authorList>
    </citation>
    <scope>NUCLEOTIDE SEQUENCE [LARGE SCALE GENOMIC DNA]</scope>
    <source>
        <strain evidence="1 2">CBS 119388</strain>
    </source>
</reference>
<sequence>MANKNTMDADYTLNEKHPVKIESLPISIPECQADIDENSAEMDATLVADIYKLLKEAESPDFDSRWRKSPDEVLSPSTQHAACTYRRTLCLGLKCLLGEITIPDSQVWQDAVTYCRAVIAAPEDSITRANSYWIRSSSDVSKAHLQRFGPGIVAAARKGSSKIVSDHFHGDRLKVPHIDKRQSFYRNAQNTNLGALFYPSSSPLAVGAFESGIIPCSLAMLAFLDPETAVKAASLSGVAISDDYAAFSRDDCAFRLRIVGFALGCAYDIGGQLVNALIDGSMLQCVGTGDQLSLDAARSWRAISGCTSPNSGYIFGKESLEEGLVITEVETAMHDLLDWRSDVAAGNHENGVSAAYVLGFQDPFHAYLEAMLERATSNPRSGCYAIGAIMYMHFTSVRYGPYEYRGTHGAPCAECVRILRNVTIGVGLVWAPKPPPRCFEDSAGSRKLGKIWIDEFKDCGLVQEGLGWFQHLVSTGEIRLFDVLNPINEVDTGADWA</sequence>
<dbReference type="EMBL" id="ML736762">
    <property type="protein sequence ID" value="KAE8405202.1"/>
    <property type="molecule type" value="Genomic_DNA"/>
</dbReference>